<proteinExistence type="predicted"/>
<dbReference type="RefSeq" id="WP_015416214.1">
    <property type="nucleotide sequence ID" value="NC_020409.1"/>
</dbReference>
<feature type="domain" description="HD-GYP" evidence="1">
    <location>
        <begin position="24"/>
        <end position="222"/>
    </location>
</feature>
<dbReference type="STRING" id="1322246.BN4_20110"/>
<dbReference type="eggNOG" id="COG3437">
    <property type="taxonomic scope" value="Bacteria"/>
</dbReference>
<evidence type="ECO:0000259" key="1">
    <source>
        <dbReference type="PROSITE" id="PS51832"/>
    </source>
</evidence>
<dbReference type="BioCyc" id="DPIE1322246:BN4_RS14785-MONOMER"/>
<gene>
    <name evidence="2" type="ordered locus">BN4_20110</name>
</gene>
<dbReference type="PANTHER" id="PTHR43155:SF2">
    <property type="entry name" value="CYCLIC DI-GMP PHOSPHODIESTERASE PA4108"/>
    <property type="match status" value="1"/>
</dbReference>
<dbReference type="Proteomes" id="UP000011724">
    <property type="component" value="Chromosome"/>
</dbReference>
<dbReference type="AlphaFoldDB" id="M1WU28"/>
<dbReference type="GO" id="GO:0016787">
    <property type="term" value="F:hydrolase activity"/>
    <property type="evidence" value="ECO:0007669"/>
    <property type="project" value="UniProtKB-KW"/>
</dbReference>
<dbReference type="CDD" id="cd00077">
    <property type="entry name" value="HDc"/>
    <property type="match status" value="1"/>
</dbReference>
<name>M1WU28_PSEP2</name>
<dbReference type="Pfam" id="PF13487">
    <property type="entry name" value="HD_5"/>
    <property type="match status" value="1"/>
</dbReference>
<keyword evidence="2" id="KW-0378">Hydrolase</keyword>
<dbReference type="SMART" id="SM00471">
    <property type="entry name" value="HDc"/>
    <property type="match status" value="1"/>
</dbReference>
<dbReference type="InterPro" id="IPR003607">
    <property type="entry name" value="HD/PDEase_dom"/>
</dbReference>
<reference evidence="2 3" key="1">
    <citation type="journal article" date="2013" name="PLoS ONE">
        <title>The first genomic and proteomic characterization of a deep-sea sulfate reducer: insights into the piezophilic lifestyle of Desulfovibrio piezophilus.</title>
        <authorList>
            <person name="Pradel N."/>
            <person name="Ji B."/>
            <person name="Gimenez G."/>
            <person name="Talla E."/>
            <person name="Lenoble P."/>
            <person name="Garel M."/>
            <person name="Tamburini C."/>
            <person name="Fourquet P."/>
            <person name="Lebrun R."/>
            <person name="Bertin P."/>
            <person name="Denis Y."/>
            <person name="Pophillat M."/>
            <person name="Barbe V."/>
            <person name="Ollivier B."/>
            <person name="Dolla A."/>
        </authorList>
    </citation>
    <scope>NUCLEOTIDE SEQUENCE [LARGE SCALE GENOMIC DNA]</scope>
    <source>
        <strain evidence="3">DSM 10523 / SB164P1</strain>
    </source>
</reference>
<dbReference type="PROSITE" id="PS51832">
    <property type="entry name" value="HD_GYP"/>
    <property type="match status" value="1"/>
</dbReference>
<evidence type="ECO:0000313" key="2">
    <source>
        <dbReference type="EMBL" id="CCH50172.1"/>
    </source>
</evidence>
<dbReference type="Gene3D" id="1.10.3210.10">
    <property type="entry name" value="Hypothetical protein af1432"/>
    <property type="match status" value="1"/>
</dbReference>
<protein>
    <submittedName>
        <fullName evidence="2">Metal dependent phosphohydrolase</fullName>
    </submittedName>
</protein>
<dbReference type="EMBL" id="FO203427">
    <property type="protein sequence ID" value="CCH50172.1"/>
    <property type="molecule type" value="Genomic_DNA"/>
</dbReference>
<dbReference type="SUPFAM" id="SSF109604">
    <property type="entry name" value="HD-domain/PDEase-like"/>
    <property type="match status" value="1"/>
</dbReference>
<accession>M1WU28</accession>
<dbReference type="HOGENOM" id="CLU_000445_92_3_7"/>
<dbReference type="PANTHER" id="PTHR43155">
    <property type="entry name" value="CYCLIC DI-GMP PHOSPHODIESTERASE PA4108-RELATED"/>
    <property type="match status" value="1"/>
</dbReference>
<evidence type="ECO:0000313" key="3">
    <source>
        <dbReference type="Proteomes" id="UP000011724"/>
    </source>
</evidence>
<organism evidence="2 3">
    <name type="scientific">Pseudodesulfovibrio piezophilus (strain DSM 21447 / JCM 15486 / C1TLV30)</name>
    <name type="common">Desulfovibrio piezophilus</name>
    <dbReference type="NCBI Taxonomy" id="1322246"/>
    <lineage>
        <taxon>Bacteria</taxon>
        <taxon>Pseudomonadati</taxon>
        <taxon>Thermodesulfobacteriota</taxon>
        <taxon>Desulfovibrionia</taxon>
        <taxon>Desulfovibrionales</taxon>
        <taxon>Desulfovibrionaceae</taxon>
    </lineage>
</organism>
<keyword evidence="3" id="KW-1185">Reference proteome</keyword>
<reference evidence="3" key="2">
    <citation type="journal article" date="2013" name="Stand. Genomic Sci.">
        <title>Complete genome sequence of Desulfocapsa sulfexigens, a marine deltaproteobacterium specialized in disproportionating inorganic sulfur compounds.</title>
        <authorList>
            <person name="Finster K.W."/>
            <person name="Kjeldsen K.U."/>
            <person name="Kube M."/>
            <person name="Reinhardt R."/>
            <person name="Mussmann M."/>
            <person name="Amann R."/>
            <person name="Schreiber L."/>
        </authorList>
    </citation>
    <scope>NUCLEOTIDE SEQUENCE [LARGE SCALE GENOMIC DNA]</scope>
    <source>
        <strain evidence="3">DSM 10523 / SB164P1</strain>
    </source>
</reference>
<dbReference type="InterPro" id="IPR037522">
    <property type="entry name" value="HD_GYP_dom"/>
</dbReference>
<sequence>MTNLPQMRAIELEDICEFQVLDAVQMTVHQFAESLSHIIDAKDHSTHSHSEEVAVMSQTIGQQMGLSAKQSDILHLAGHLHDIGKVGIQDAILKKRGPLTRKEFNIIKKHPVIGAQIMAPVAPFAGKNGIVKMILHHHERFDGNGYPDGLRARNIPLGARIIAVADSLSAMLQDRPYRRAMFYEEALQEIYDCSGSQFDPVVVNALFSVKGIIKTYLCSLHKNKDVA</sequence>
<dbReference type="KEGG" id="dpi:BN4_20110"/>
<dbReference type="PATRIC" id="fig|879567.3.peg.3166"/>